<feature type="site" description="Critical for activity" evidence="2">
    <location>
        <position position="148"/>
    </location>
</feature>
<dbReference type="AlphaFoldDB" id="A0A451FSM9"/>
<accession>A0A451FSM9</accession>
<evidence type="ECO:0000313" key="4">
    <source>
        <dbReference type="Proteomes" id="UP000283474"/>
    </source>
</evidence>
<feature type="active site" description="Charge relay system" evidence="1">
    <location>
        <position position="147"/>
    </location>
</feature>
<dbReference type="KEGG" id="pus:CKA81_05490"/>
<dbReference type="InterPro" id="IPR018550">
    <property type="entry name" value="Lipid-A_deacylase-rel"/>
</dbReference>
<gene>
    <name evidence="3" type="ORF">CKA81_05490</name>
</gene>
<dbReference type="EMBL" id="CP022987">
    <property type="protein sequence ID" value="QAA95491.1"/>
    <property type="molecule type" value="Genomic_DNA"/>
</dbReference>
<feature type="active site" description="Charge relay system" evidence="1">
    <location>
        <position position="145"/>
    </location>
</feature>
<proteinExistence type="predicted"/>
<dbReference type="Proteomes" id="UP000283474">
    <property type="component" value="Chromosome"/>
</dbReference>
<organism evidence="3 4">
    <name type="scientific">Pollutimonas thiosulfatoxidans</name>
    <dbReference type="NCBI Taxonomy" id="2028345"/>
    <lineage>
        <taxon>Bacteria</taxon>
        <taxon>Pseudomonadati</taxon>
        <taxon>Pseudomonadota</taxon>
        <taxon>Betaproteobacteria</taxon>
        <taxon>Burkholderiales</taxon>
        <taxon>Alcaligenaceae</taxon>
        <taxon>Pollutimonas</taxon>
    </lineage>
</organism>
<evidence type="ECO:0000313" key="3">
    <source>
        <dbReference type="EMBL" id="QAA95491.1"/>
    </source>
</evidence>
<dbReference type="PIRSF" id="PIRSF029681">
    <property type="entry name" value="PagL"/>
    <property type="match status" value="1"/>
</dbReference>
<protein>
    <recommendedName>
        <fullName evidence="5">Acyloxyacyl hydrolase</fullName>
    </recommendedName>
</protein>
<dbReference type="Gene3D" id="2.40.160.20">
    <property type="match status" value="1"/>
</dbReference>
<sequence length="169" mass="18730">MAVAQTSTGSGEPNFWQAGQGEGWGARLGYHDDYRRLGLVYETAPLWSHQSSGEWGRVTLTAELGVAYWDAQHGHPDSLWQVSATPMLRWWPNEFFYTEIGVGVNAFSRTSFADKGLGSAFQFGNHIGVGALIADAHRIGLRYSHFSNAGIKKPNDGLDVLQLTYTYQF</sequence>
<evidence type="ECO:0000256" key="1">
    <source>
        <dbReference type="PIRSR" id="PIRSR029681-1"/>
    </source>
</evidence>
<keyword evidence="4" id="KW-1185">Reference proteome</keyword>
<reference evidence="3 4" key="1">
    <citation type="submission" date="2017-08" db="EMBL/GenBank/DDBJ databases">
        <authorList>
            <person name="Park S.-J."/>
            <person name="Kim H."/>
        </authorList>
    </citation>
    <scope>NUCLEOTIDE SEQUENCE [LARGE SCALE GENOMIC DNA]</scope>
    <source>
        <strain evidence="4">ye3</strain>
    </source>
</reference>
<feature type="active site" description="Charge relay system" evidence="1">
    <location>
        <position position="159"/>
    </location>
</feature>
<dbReference type="Pfam" id="PF09411">
    <property type="entry name" value="PagL"/>
    <property type="match status" value="1"/>
</dbReference>
<evidence type="ECO:0000256" key="2">
    <source>
        <dbReference type="PIRSR" id="PIRSR029681-2"/>
    </source>
</evidence>
<evidence type="ECO:0008006" key="5">
    <source>
        <dbReference type="Google" id="ProtNLM"/>
    </source>
</evidence>
<dbReference type="OrthoDB" id="5297282at2"/>
<name>A0A451FSM9_9BURK</name>